<dbReference type="Pfam" id="PF03232">
    <property type="entry name" value="COQ7"/>
    <property type="match status" value="1"/>
</dbReference>
<evidence type="ECO:0000313" key="3">
    <source>
        <dbReference type="Proteomes" id="UP001269375"/>
    </source>
</evidence>
<dbReference type="Proteomes" id="UP001269375">
    <property type="component" value="Unassembled WGS sequence"/>
</dbReference>
<dbReference type="RefSeq" id="WP_251591105.1">
    <property type="nucleotide sequence ID" value="NZ_JAMLJI010000001.1"/>
</dbReference>
<evidence type="ECO:0000313" key="2">
    <source>
        <dbReference type="EMBL" id="MDR5895389.1"/>
    </source>
</evidence>
<sequence>MALNRTDRMISQFDTLLRVLVPSANEPQRASPAHTTSDGALSAEVRKRSARSVKGQYTHALCVQAIYQGQMLASRSPKAQARSLQVAGEQWDQLGWCQQRIRECGGRSASVFDPPLYVGAMASSAVLARINESAGLSFVHTVTQASHKHLERSIRHLPEDDRRSKAVFQAMQGDNAHHARQMLEAGGKSWPMPCRWALTMAARGVSLIGRHG</sequence>
<name>A0ABU1GTR7_9GAMM</name>
<reference evidence="2 3" key="1">
    <citation type="submission" date="2023-04" db="EMBL/GenBank/DDBJ databases">
        <title>A long-awaited taxogenomic arrangement of the family Halomonadaceae.</title>
        <authorList>
            <person name="De La Haba R."/>
            <person name="Chuvochina M."/>
            <person name="Wittouck S."/>
            <person name="Arahal D.R."/>
            <person name="Sanchez-Porro C."/>
            <person name="Hugenholtz P."/>
            <person name="Ventosa A."/>
        </authorList>
    </citation>
    <scope>NUCLEOTIDE SEQUENCE [LARGE SCALE GENOMIC DNA]</scope>
    <source>
        <strain evidence="2 3">DSM 22428</strain>
    </source>
</reference>
<gene>
    <name evidence="2" type="ORF">QC825_04770</name>
</gene>
<keyword evidence="3" id="KW-1185">Reference proteome</keyword>
<evidence type="ECO:0000256" key="1">
    <source>
        <dbReference type="SAM" id="MobiDB-lite"/>
    </source>
</evidence>
<dbReference type="EMBL" id="JARWAO010000002">
    <property type="protein sequence ID" value="MDR5895389.1"/>
    <property type="molecule type" value="Genomic_DNA"/>
</dbReference>
<proteinExistence type="predicted"/>
<organism evidence="2 3">
    <name type="scientific">Larsenimonas suaedae</name>
    <dbReference type="NCBI Taxonomy" id="1851019"/>
    <lineage>
        <taxon>Bacteria</taxon>
        <taxon>Pseudomonadati</taxon>
        <taxon>Pseudomonadota</taxon>
        <taxon>Gammaproteobacteria</taxon>
        <taxon>Oceanospirillales</taxon>
        <taxon>Halomonadaceae</taxon>
        <taxon>Larsenimonas</taxon>
    </lineage>
</organism>
<feature type="region of interest" description="Disordered" evidence="1">
    <location>
        <begin position="24"/>
        <end position="45"/>
    </location>
</feature>
<protein>
    <submittedName>
        <fullName evidence="2">Demethoxyubiquinone hydroxylase family protein</fullName>
    </submittedName>
</protein>
<feature type="compositionally biased region" description="Polar residues" evidence="1">
    <location>
        <begin position="25"/>
        <end position="39"/>
    </location>
</feature>
<accession>A0ABU1GTR7</accession>
<comment type="caution">
    <text evidence="2">The sequence shown here is derived from an EMBL/GenBank/DDBJ whole genome shotgun (WGS) entry which is preliminary data.</text>
</comment>